<protein>
    <submittedName>
        <fullName evidence="1">Calcium homeostasis regulator CHoR1</fullName>
    </submittedName>
</protein>
<comment type="caution">
    <text evidence="1">The sequence shown here is derived from an EMBL/GenBank/DDBJ whole genome shotgun (WGS) entry which is preliminary data.</text>
</comment>
<proteinExistence type="predicted"/>
<keyword evidence="2" id="KW-1185">Reference proteome</keyword>
<organism evidence="1 2">
    <name type="scientific">Melia azedarach</name>
    <name type="common">Chinaberry tree</name>
    <dbReference type="NCBI Taxonomy" id="155640"/>
    <lineage>
        <taxon>Eukaryota</taxon>
        <taxon>Viridiplantae</taxon>
        <taxon>Streptophyta</taxon>
        <taxon>Embryophyta</taxon>
        <taxon>Tracheophyta</taxon>
        <taxon>Spermatophyta</taxon>
        <taxon>Magnoliopsida</taxon>
        <taxon>eudicotyledons</taxon>
        <taxon>Gunneridae</taxon>
        <taxon>Pentapetalae</taxon>
        <taxon>rosids</taxon>
        <taxon>malvids</taxon>
        <taxon>Sapindales</taxon>
        <taxon>Meliaceae</taxon>
        <taxon>Melia</taxon>
    </lineage>
</organism>
<evidence type="ECO:0000313" key="2">
    <source>
        <dbReference type="Proteomes" id="UP001164539"/>
    </source>
</evidence>
<reference evidence="1 2" key="1">
    <citation type="journal article" date="2023" name="Science">
        <title>Complex scaffold remodeling in plant triterpene biosynthesis.</title>
        <authorList>
            <person name="De La Pena R."/>
            <person name="Hodgson H."/>
            <person name="Liu J.C."/>
            <person name="Stephenson M.J."/>
            <person name="Martin A.C."/>
            <person name="Owen C."/>
            <person name="Harkess A."/>
            <person name="Leebens-Mack J."/>
            <person name="Jimenez L.E."/>
            <person name="Osbourn A."/>
            <person name="Sattely E.S."/>
        </authorList>
    </citation>
    <scope>NUCLEOTIDE SEQUENCE [LARGE SCALE GENOMIC DNA]</scope>
    <source>
        <strain evidence="2">cv. JPN11</strain>
        <tissue evidence="1">Leaf</tissue>
    </source>
</reference>
<evidence type="ECO:0000313" key="1">
    <source>
        <dbReference type="EMBL" id="KAJ4729200.1"/>
    </source>
</evidence>
<dbReference type="EMBL" id="CM051394">
    <property type="protein sequence ID" value="KAJ4729200.1"/>
    <property type="molecule type" value="Genomic_DNA"/>
</dbReference>
<gene>
    <name evidence="1" type="ORF">OWV82_002021</name>
</gene>
<sequence length="294" mass="32690">MVVTSSTATLSSSRTNLQTQIFTSSNQISPSLLLFRQIQSNPTRHNARRRAPNSFNGVLSVKAYMENQNSISGFANKVIGSLPVIGLVARILSDEGGVGGDIIDFAEFRRRVGKKCGINDSKAFYDFQDRRGRAGDTLNVLMCCWLAAVGAGLLKSEEILEGAARLRISNDLEFEEQTFVALMNEARERRAKLNAATPTIPMEARAEKALEAIYVCCFGKEPIEDEDERLLNIILKAVFPSVKQPDIERIVKDRARKVAEGSDEINVPESKPLPKEAVQQQMKDLQFLKQNRET</sequence>
<accession>A0ACC1YZQ8</accession>
<name>A0ACC1YZQ8_MELAZ</name>
<dbReference type="Proteomes" id="UP001164539">
    <property type="component" value="Chromosome 1"/>
</dbReference>